<proteinExistence type="predicted"/>
<accession>S8AQM3</accession>
<evidence type="ECO:0000256" key="2">
    <source>
        <dbReference type="SAM" id="Phobius"/>
    </source>
</evidence>
<feature type="compositionally biased region" description="Low complexity" evidence="1">
    <location>
        <begin position="23"/>
        <end position="36"/>
    </location>
</feature>
<keyword evidence="2" id="KW-0812">Transmembrane</keyword>
<name>S8AQM3_DACHA</name>
<keyword evidence="2" id="KW-1133">Transmembrane helix</keyword>
<comment type="caution">
    <text evidence="3">The sequence shown here is derived from an EMBL/GenBank/DDBJ whole genome shotgun (WGS) entry which is preliminary data.</text>
</comment>
<feature type="transmembrane region" description="Helical" evidence="2">
    <location>
        <begin position="65"/>
        <end position="87"/>
    </location>
</feature>
<dbReference type="EMBL" id="AQGS01000021">
    <property type="protein sequence ID" value="EPS45174.1"/>
    <property type="molecule type" value="Genomic_DNA"/>
</dbReference>
<evidence type="ECO:0000256" key="1">
    <source>
        <dbReference type="SAM" id="MobiDB-lite"/>
    </source>
</evidence>
<dbReference type="Proteomes" id="UP000015100">
    <property type="component" value="Unassembled WGS sequence"/>
</dbReference>
<sequence length="132" mass="14432">MTGGQNTTPNTSGQVRPNGLLQPPSTASSTPAPANTRNSSVYPLKSILPGARTQPDTFFIRWRQVIISAVVFLFLLCGTIGIVVGIFEFKRQLLHKEQATTSTSSQPAYQTWDIESPAHTSLVPPMPKLMHR</sequence>
<evidence type="ECO:0000313" key="4">
    <source>
        <dbReference type="Proteomes" id="UP000015100"/>
    </source>
</evidence>
<reference evidence="3 4" key="1">
    <citation type="journal article" date="2013" name="PLoS Genet.">
        <title>Genomic mechanisms accounting for the adaptation to parasitism in nematode-trapping fungi.</title>
        <authorList>
            <person name="Meerupati T."/>
            <person name="Andersson K.M."/>
            <person name="Friman E."/>
            <person name="Kumar D."/>
            <person name="Tunlid A."/>
            <person name="Ahren D."/>
        </authorList>
    </citation>
    <scope>NUCLEOTIDE SEQUENCE [LARGE SCALE GENOMIC DNA]</scope>
    <source>
        <strain evidence="3 4">CBS 200.50</strain>
    </source>
</reference>
<keyword evidence="4" id="KW-1185">Reference proteome</keyword>
<organism evidence="3 4">
    <name type="scientific">Dactylellina haptotyla (strain CBS 200.50)</name>
    <name type="common">Nematode-trapping fungus</name>
    <name type="synonym">Monacrosporium haptotylum</name>
    <dbReference type="NCBI Taxonomy" id="1284197"/>
    <lineage>
        <taxon>Eukaryota</taxon>
        <taxon>Fungi</taxon>
        <taxon>Dikarya</taxon>
        <taxon>Ascomycota</taxon>
        <taxon>Pezizomycotina</taxon>
        <taxon>Orbiliomycetes</taxon>
        <taxon>Orbiliales</taxon>
        <taxon>Orbiliaceae</taxon>
        <taxon>Dactylellina</taxon>
    </lineage>
</organism>
<dbReference type="AlphaFoldDB" id="S8AQM3"/>
<keyword evidence="2" id="KW-0472">Membrane</keyword>
<gene>
    <name evidence="3" type="ORF">H072_851</name>
</gene>
<reference evidence="4" key="2">
    <citation type="submission" date="2013-04" db="EMBL/GenBank/DDBJ databases">
        <title>Genomic mechanisms accounting for the adaptation to parasitism in nematode-trapping fungi.</title>
        <authorList>
            <person name="Ahren D.G."/>
        </authorList>
    </citation>
    <scope>NUCLEOTIDE SEQUENCE [LARGE SCALE GENOMIC DNA]</scope>
    <source>
        <strain evidence="4">CBS 200.50</strain>
    </source>
</reference>
<evidence type="ECO:0000313" key="3">
    <source>
        <dbReference type="EMBL" id="EPS45174.1"/>
    </source>
</evidence>
<protein>
    <submittedName>
        <fullName evidence="3">Uncharacterized protein</fullName>
    </submittedName>
</protein>
<feature type="region of interest" description="Disordered" evidence="1">
    <location>
        <begin position="1"/>
        <end position="50"/>
    </location>
</feature>
<dbReference type="HOGENOM" id="CLU_1917005_0_0_1"/>
<feature type="compositionally biased region" description="Polar residues" evidence="1">
    <location>
        <begin position="1"/>
        <end position="15"/>
    </location>
</feature>